<feature type="domain" description="Poly(A) RNA polymerase mitochondrial-like central palm" evidence="1">
    <location>
        <begin position="16"/>
        <end position="62"/>
    </location>
</feature>
<dbReference type="GO" id="GO:0016740">
    <property type="term" value="F:transferase activity"/>
    <property type="evidence" value="ECO:0007669"/>
    <property type="project" value="UniProtKB-KW"/>
</dbReference>
<dbReference type="SUPFAM" id="SSF81301">
    <property type="entry name" value="Nucleotidyltransferase"/>
    <property type="match status" value="1"/>
</dbReference>
<accession>A0A142BDL8</accession>
<reference evidence="2 3" key="1">
    <citation type="journal article" date="2016" name="Front. Microbiol.">
        <title>Genomic Insight into the Host-Endosymbiont Relationship of Endozoicomonas montiporae CL-33(T) with its Coral Host.</title>
        <authorList>
            <person name="Ding J.-Y."/>
            <person name="Shiu J.-H."/>
            <person name="Chen W.-M."/>
            <person name="Chiang Y.-R."/>
            <person name="Tang S.-L."/>
        </authorList>
    </citation>
    <scope>NUCLEOTIDE SEQUENCE [LARGE SCALE GENOMIC DNA]</scope>
    <source>
        <strain evidence="2 3">CL-33</strain>
    </source>
</reference>
<dbReference type="Pfam" id="PF22600">
    <property type="entry name" value="MTPAP-like_central"/>
    <property type="match status" value="1"/>
</dbReference>
<evidence type="ECO:0000313" key="3">
    <source>
        <dbReference type="Proteomes" id="UP000071065"/>
    </source>
</evidence>
<dbReference type="Gene3D" id="3.30.460.10">
    <property type="entry name" value="Beta Polymerase, domain 2"/>
    <property type="match status" value="1"/>
</dbReference>
<evidence type="ECO:0000313" key="2">
    <source>
        <dbReference type="EMBL" id="AMO56844.1"/>
    </source>
</evidence>
<dbReference type="STRING" id="570277.EZMO1_2794"/>
<sequence>MKSNNRMGITPEQKVLLESLLKMFIPDNKVWAYGSRVNGLATESSDLDLVYSLQTSEHPKYQSFVRPLKKVICLSELTSLSGKTFLTSLSKRFWLMLIM</sequence>
<name>A0A142BDL8_9GAMM</name>
<dbReference type="InterPro" id="IPR043519">
    <property type="entry name" value="NT_sf"/>
</dbReference>
<dbReference type="AlphaFoldDB" id="A0A142BDL8"/>
<dbReference type="EMBL" id="CP013251">
    <property type="protein sequence ID" value="AMO56844.1"/>
    <property type="molecule type" value="Genomic_DNA"/>
</dbReference>
<dbReference type="OrthoDB" id="9808659at2"/>
<gene>
    <name evidence="2" type="ORF">EZMO1_2794</name>
</gene>
<protein>
    <submittedName>
        <fullName evidence="2">Nucleotidyltransferase</fullName>
    </submittedName>
</protein>
<dbReference type="Proteomes" id="UP000071065">
    <property type="component" value="Chromosome"/>
</dbReference>
<keyword evidence="2" id="KW-0808">Transferase</keyword>
<dbReference type="KEGG" id="emp:EZMO1_2794"/>
<evidence type="ECO:0000259" key="1">
    <source>
        <dbReference type="Pfam" id="PF22600"/>
    </source>
</evidence>
<proteinExistence type="predicted"/>
<dbReference type="RefSeq" id="WP_051789259.1">
    <property type="nucleotide sequence ID" value="NZ_CP013251.1"/>
</dbReference>
<dbReference type="PATRIC" id="fig|570277.3.peg.3015"/>
<organism evidence="2 3">
    <name type="scientific">Endozoicomonas montiporae CL-33</name>
    <dbReference type="NCBI Taxonomy" id="570277"/>
    <lineage>
        <taxon>Bacteria</taxon>
        <taxon>Pseudomonadati</taxon>
        <taxon>Pseudomonadota</taxon>
        <taxon>Gammaproteobacteria</taxon>
        <taxon>Oceanospirillales</taxon>
        <taxon>Endozoicomonadaceae</taxon>
        <taxon>Endozoicomonas</taxon>
    </lineage>
</organism>
<dbReference type="InterPro" id="IPR054708">
    <property type="entry name" value="MTPAP-like_central"/>
</dbReference>